<dbReference type="SUPFAM" id="SSF48498">
    <property type="entry name" value="Tetracyclin repressor-like, C-terminal domain"/>
    <property type="match status" value="1"/>
</dbReference>
<keyword evidence="7" id="KW-1185">Reference proteome</keyword>
<dbReference type="EMBL" id="FOVR01000019">
    <property type="protein sequence ID" value="SFP04639.1"/>
    <property type="molecule type" value="Genomic_DNA"/>
</dbReference>
<protein>
    <submittedName>
        <fullName evidence="6">Transcriptional regulator, TetR family</fullName>
    </submittedName>
</protein>
<dbReference type="InterPro" id="IPR036271">
    <property type="entry name" value="Tet_transcr_reg_TetR-rel_C_sf"/>
</dbReference>
<dbReference type="PRINTS" id="PR00455">
    <property type="entry name" value="HTHTETR"/>
</dbReference>
<feature type="domain" description="HTH tetR-type" evidence="5">
    <location>
        <begin position="15"/>
        <end position="75"/>
    </location>
</feature>
<dbReference type="InterPro" id="IPR009057">
    <property type="entry name" value="Homeodomain-like_sf"/>
</dbReference>
<sequence length="199" mass="22381">MGSLGKGTGQRLKAEDRKLQIIDVASLLISQRGYWGISIRDIALQCGITDTAILHHFGTKEHMLLAIIEKRDEDDRQAFADELGVKREDLYSAIPQIELEDVCAAIVKRNAKQPEIVRLYALLSAEALQPNHPVHDYFAKREQQVINTFASAKSEISMAPQARGRLLLSLMDGVQLRWLRDIANVDLIAEWKVASSFLF</sequence>
<evidence type="ECO:0000256" key="2">
    <source>
        <dbReference type="ARBA" id="ARBA00023125"/>
    </source>
</evidence>
<evidence type="ECO:0000313" key="7">
    <source>
        <dbReference type="Proteomes" id="UP000199236"/>
    </source>
</evidence>
<keyword evidence="3" id="KW-0804">Transcription</keyword>
<dbReference type="Pfam" id="PF00440">
    <property type="entry name" value="TetR_N"/>
    <property type="match status" value="1"/>
</dbReference>
<dbReference type="GO" id="GO:0000976">
    <property type="term" value="F:transcription cis-regulatory region binding"/>
    <property type="evidence" value="ECO:0007669"/>
    <property type="project" value="TreeGrafter"/>
</dbReference>
<evidence type="ECO:0000256" key="3">
    <source>
        <dbReference type="ARBA" id="ARBA00023163"/>
    </source>
</evidence>
<name>A0A1I5M523_9HYPH</name>
<reference evidence="6 7" key="1">
    <citation type="submission" date="2016-10" db="EMBL/GenBank/DDBJ databases">
        <authorList>
            <person name="de Groot N.N."/>
        </authorList>
    </citation>
    <scope>NUCLEOTIDE SEQUENCE [LARGE SCALE GENOMIC DNA]</scope>
    <source>
        <strain evidence="6 7">CGMCC 1.9157</strain>
    </source>
</reference>
<dbReference type="PANTHER" id="PTHR30055">
    <property type="entry name" value="HTH-TYPE TRANSCRIPTIONAL REGULATOR RUTR"/>
    <property type="match status" value="1"/>
</dbReference>
<dbReference type="Gene3D" id="1.10.357.10">
    <property type="entry name" value="Tetracycline Repressor, domain 2"/>
    <property type="match status" value="1"/>
</dbReference>
<dbReference type="InterPro" id="IPR050109">
    <property type="entry name" value="HTH-type_TetR-like_transc_reg"/>
</dbReference>
<dbReference type="OrthoDB" id="9809772at2"/>
<evidence type="ECO:0000259" key="5">
    <source>
        <dbReference type="PROSITE" id="PS50977"/>
    </source>
</evidence>
<dbReference type="SUPFAM" id="SSF46689">
    <property type="entry name" value="Homeodomain-like"/>
    <property type="match status" value="1"/>
</dbReference>
<evidence type="ECO:0000256" key="1">
    <source>
        <dbReference type="ARBA" id="ARBA00023015"/>
    </source>
</evidence>
<proteinExistence type="predicted"/>
<gene>
    <name evidence="6" type="ORF">SAMN04488056_11941</name>
</gene>
<evidence type="ECO:0000313" key="6">
    <source>
        <dbReference type="EMBL" id="SFP04639.1"/>
    </source>
</evidence>
<keyword evidence="1" id="KW-0805">Transcription regulation</keyword>
<dbReference type="STRING" id="655353.SAMN04488056_11941"/>
<keyword evidence="2 4" id="KW-0238">DNA-binding</keyword>
<organism evidence="6 7">
    <name type="scientific">Cohaesibacter marisflavi</name>
    <dbReference type="NCBI Taxonomy" id="655353"/>
    <lineage>
        <taxon>Bacteria</taxon>
        <taxon>Pseudomonadati</taxon>
        <taxon>Pseudomonadota</taxon>
        <taxon>Alphaproteobacteria</taxon>
        <taxon>Hyphomicrobiales</taxon>
        <taxon>Cohaesibacteraceae</taxon>
    </lineage>
</organism>
<dbReference type="Proteomes" id="UP000199236">
    <property type="component" value="Unassembled WGS sequence"/>
</dbReference>
<feature type="DNA-binding region" description="H-T-H motif" evidence="4">
    <location>
        <begin position="38"/>
        <end position="57"/>
    </location>
</feature>
<evidence type="ECO:0000256" key="4">
    <source>
        <dbReference type="PROSITE-ProRule" id="PRU00335"/>
    </source>
</evidence>
<dbReference type="PANTHER" id="PTHR30055:SF234">
    <property type="entry name" value="HTH-TYPE TRANSCRIPTIONAL REGULATOR BETI"/>
    <property type="match status" value="1"/>
</dbReference>
<dbReference type="GO" id="GO:0003700">
    <property type="term" value="F:DNA-binding transcription factor activity"/>
    <property type="evidence" value="ECO:0007669"/>
    <property type="project" value="TreeGrafter"/>
</dbReference>
<dbReference type="AlphaFoldDB" id="A0A1I5M523"/>
<dbReference type="InterPro" id="IPR001647">
    <property type="entry name" value="HTH_TetR"/>
</dbReference>
<dbReference type="PROSITE" id="PS50977">
    <property type="entry name" value="HTH_TETR_2"/>
    <property type="match status" value="1"/>
</dbReference>
<dbReference type="RefSeq" id="WP_090075474.1">
    <property type="nucleotide sequence ID" value="NZ_FOVR01000019.1"/>
</dbReference>
<accession>A0A1I5M523</accession>